<dbReference type="OrthoDB" id="121781at2"/>
<sequence length="174" mass="18763">MAFLLGLCLAGCHKGEQAVEGVAHNAAKAEHQAQAAATQHDQERAALEQIPLPTKSLYIDIHDPAAWTNPFLSVGSDMLTLRIILADENPSPAGVGTLLRTEAARRQELNLRPSDLDEAVAAIPAGAWHYGRVIAVAESSTAAPKDRPKVRRNVESVIRQLNDLGVVVEEWPAR</sequence>
<dbReference type="EMBL" id="OKRB01000089">
    <property type="protein sequence ID" value="SPE21663.1"/>
    <property type="molecule type" value="Genomic_DNA"/>
</dbReference>
<reference evidence="2" key="1">
    <citation type="submission" date="2018-02" db="EMBL/GenBank/DDBJ databases">
        <authorList>
            <person name="Hausmann B."/>
        </authorList>
    </citation>
    <scope>NUCLEOTIDE SEQUENCE [LARGE SCALE GENOMIC DNA]</scope>
    <source>
        <strain evidence="2">Peat soil MAG SbA5</strain>
    </source>
</reference>
<protein>
    <submittedName>
        <fullName evidence="1">Uncharacterized protein</fullName>
    </submittedName>
</protein>
<proteinExistence type="predicted"/>
<name>A0A2N9LEX5_9BACT</name>
<gene>
    <name evidence="1" type="ORF">SBA5_320035</name>
</gene>
<organism evidence="1 2">
    <name type="scientific">Candidatus Sulfuritelmatomonas gaucii</name>
    <dbReference type="NCBI Taxonomy" id="2043161"/>
    <lineage>
        <taxon>Bacteria</taxon>
        <taxon>Pseudomonadati</taxon>
        <taxon>Acidobacteriota</taxon>
        <taxon>Terriglobia</taxon>
        <taxon>Terriglobales</taxon>
        <taxon>Acidobacteriaceae</taxon>
        <taxon>Candidatus Sulfuritelmatomonas</taxon>
    </lineage>
</organism>
<dbReference type="Proteomes" id="UP000239735">
    <property type="component" value="Unassembled WGS sequence"/>
</dbReference>
<dbReference type="AlphaFoldDB" id="A0A2N9LEX5"/>
<evidence type="ECO:0000313" key="2">
    <source>
        <dbReference type="Proteomes" id="UP000239735"/>
    </source>
</evidence>
<evidence type="ECO:0000313" key="1">
    <source>
        <dbReference type="EMBL" id="SPE21663.1"/>
    </source>
</evidence>
<accession>A0A2N9LEX5</accession>